<accession>A0AAN7UL84</accession>
<reference evidence="1 2" key="1">
    <citation type="submission" date="2023-10" db="EMBL/GenBank/DDBJ databases">
        <title>Draft genome sequence of Xylaria bambusicola isolate GMP-LS, the root and basal stem rot pathogen of sugarcane in Indonesia.</title>
        <authorList>
            <person name="Selvaraj P."/>
            <person name="Muralishankar V."/>
            <person name="Muruganantham S."/>
            <person name="Sp S."/>
            <person name="Haryani S."/>
            <person name="Lau K.J.X."/>
            <person name="Naqvi N.I."/>
        </authorList>
    </citation>
    <scope>NUCLEOTIDE SEQUENCE [LARGE SCALE GENOMIC DNA]</scope>
    <source>
        <strain evidence="1">GMP-LS</strain>
    </source>
</reference>
<protein>
    <submittedName>
        <fullName evidence="1">Uncharacterized protein</fullName>
    </submittedName>
</protein>
<sequence>MIDLTGPRLLGASRLTTRNAQYAADLKQVTLKCVDKAFSLPMFAGDADVDTFVLDDITYAKTISRCRAEAELSQ</sequence>
<gene>
    <name evidence="1" type="ORF">RRF57_005028</name>
</gene>
<evidence type="ECO:0000313" key="2">
    <source>
        <dbReference type="Proteomes" id="UP001305414"/>
    </source>
</evidence>
<dbReference type="Proteomes" id="UP001305414">
    <property type="component" value="Unassembled WGS sequence"/>
</dbReference>
<dbReference type="EMBL" id="JAWHQM010000011">
    <property type="protein sequence ID" value="KAK5629313.1"/>
    <property type="molecule type" value="Genomic_DNA"/>
</dbReference>
<evidence type="ECO:0000313" key="1">
    <source>
        <dbReference type="EMBL" id="KAK5629313.1"/>
    </source>
</evidence>
<keyword evidence="2" id="KW-1185">Reference proteome</keyword>
<name>A0AAN7UL84_9PEZI</name>
<proteinExistence type="predicted"/>
<organism evidence="1 2">
    <name type="scientific">Xylaria bambusicola</name>
    <dbReference type="NCBI Taxonomy" id="326684"/>
    <lineage>
        <taxon>Eukaryota</taxon>
        <taxon>Fungi</taxon>
        <taxon>Dikarya</taxon>
        <taxon>Ascomycota</taxon>
        <taxon>Pezizomycotina</taxon>
        <taxon>Sordariomycetes</taxon>
        <taxon>Xylariomycetidae</taxon>
        <taxon>Xylariales</taxon>
        <taxon>Xylariaceae</taxon>
        <taxon>Xylaria</taxon>
    </lineage>
</organism>
<comment type="caution">
    <text evidence="1">The sequence shown here is derived from an EMBL/GenBank/DDBJ whole genome shotgun (WGS) entry which is preliminary data.</text>
</comment>
<dbReference type="AlphaFoldDB" id="A0AAN7UL84"/>